<dbReference type="Proteomes" id="UP000537131">
    <property type="component" value="Unassembled WGS sequence"/>
</dbReference>
<name>A0A7Y0EL30_9CLOT</name>
<sequence length="87" mass="10231">MLNLPKEVYEKMNELCDNPAQIIFQKHETTSESLEMYIVIVKIPSVDIPRFRIYKGLQYSNSITVEYFTLEEDMYLAMTSREVASNE</sequence>
<comment type="caution">
    <text evidence="1">The sequence shown here is derived from an EMBL/GenBank/DDBJ whole genome shotgun (WGS) entry which is preliminary data.</text>
</comment>
<gene>
    <name evidence="1" type="ORF">HBE96_23025</name>
</gene>
<reference evidence="1 2" key="1">
    <citation type="submission" date="2020-04" db="EMBL/GenBank/DDBJ databases">
        <authorList>
            <person name="Doyle D.A."/>
        </authorList>
    </citation>
    <scope>NUCLEOTIDE SEQUENCE [LARGE SCALE GENOMIC DNA]</scope>
    <source>
        <strain evidence="1 2">P21</strain>
    </source>
</reference>
<evidence type="ECO:0000313" key="2">
    <source>
        <dbReference type="Proteomes" id="UP000537131"/>
    </source>
</evidence>
<proteinExistence type="predicted"/>
<dbReference type="AlphaFoldDB" id="A0A7Y0EL30"/>
<keyword evidence="2" id="KW-1185">Reference proteome</keyword>
<protein>
    <submittedName>
        <fullName evidence="1">Uncharacterized protein</fullName>
    </submittedName>
</protein>
<evidence type="ECO:0000313" key="1">
    <source>
        <dbReference type="EMBL" id="NMM65454.1"/>
    </source>
</evidence>
<dbReference type="EMBL" id="JABBNI010000065">
    <property type="protein sequence ID" value="NMM65454.1"/>
    <property type="molecule type" value="Genomic_DNA"/>
</dbReference>
<dbReference type="RefSeq" id="WP_169300036.1">
    <property type="nucleotide sequence ID" value="NZ_JABBNI010000065.1"/>
</dbReference>
<accession>A0A7Y0EL30</accession>
<reference evidence="1 2" key="2">
    <citation type="submission" date="2020-06" db="EMBL/GenBank/DDBJ databases">
        <title>Complete Genome Sequence of Clostridium muelleri sp. nov. P21T, an Acid-Alcohol Producing Acetogen Isolated from Old Hay.</title>
        <authorList>
            <person name="Duncan K.E."/>
            <person name="Tanner R.S."/>
        </authorList>
    </citation>
    <scope>NUCLEOTIDE SEQUENCE [LARGE SCALE GENOMIC DNA]</scope>
    <source>
        <strain evidence="1 2">P21</strain>
    </source>
</reference>
<organism evidence="1 2">
    <name type="scientific">Clostridium muellerianum</name>
    <dbReference type="NCBI Taxonomy" id="2716538"/>
    <lineage>
        <taxon>Bacteria</taxon>
        <taxon>Bacillati</taxon>
        <taxon>Bacillota</taxon>
        <taxon>Clostridia</taxon>
        <taxon>Eubacteriales</taxon>
        <taxon>Clostridiaceae</taxon>
        <taxon>Clostridium</taxon>
    </lineage>
</organism>